<dbReference type="KEGG" id="mpp:MICPUCDRAFT_51953"/>
<evidence type="ECO:0000313" key="5">
    <source>
        <dbReference type="Proteomes" id="UP000001876"/>
    </source>
</evidence>
<feature type="compositionally biased region" description="Basic and acidic residues" evidence="2">
    <location>
        <begin position="467"/>
        <end position="476"/>
    </location>
</feature>
<evidence type="ECO:0000313" key="4">
    <source>
        <dbReference type="EMBL" id="EEH53100.1"/>
    </source>
</evidence>
<evidence type="ECO:0000256" key="1">
    <source>
        <dbReference type="ARBA" id="ARBA00022801"/>
    </source>
</evidence>
<dbReference type="InterPro" id="IPR000073">
    <property type="entry name" value="AB_hydrolase_1"/>
</dbReference>
<feature type="compositionally biased region" description="Gly residues" evidence="2">
    <location>
        <begin position="447"/>
        <end position="459"/>
    </location>
</feature>
<dbReference type="RefSeq" id="XP_003062281.1">
    <property type="nucleotide sequence ID" value="XM_003062235.1"/>
</dbReference>
<dbReference type="Proteomes" id="UP000001876">
    <property type="component" value="Unassembled WGS sequence"/>
</dbReference>
<organism evidence="5">
    <name type="scientific">Micromonas pusilla (strain CCMP1545)</name>
    <name type="common">Picoplanktonic green alga</name>
    <dbReference type="NCBI Taxonomy" id="564608"/>
    <lineage>
        <taxon>Eukaryota</taxon>
        <taxon>Viridiplantae</taxon>
        <taxon>Chlorophyta</taxon>
        <taxon>Mamiellophyceae</taxon>
        <taxon>Mamiellales</taxon>
        <taxon>Mamiellaceae</taxon>
        <taxon>Micromonas</taxon>
    </lineage>
</organism>
<keyword evidence="5" id="KW-1185">Reference proteome</keyword>
<feature type="region of interest" description="Disordered" evidence="2">
    <location>
        <begin position="445"/>
        <end position="483"/>
    </location>
</feature>
<proteinExistence type="predicted"/>
<dbReference type="EMBL" id="GG663746">
    <property type="protein sequence ID" value="EEH53100.1"/>
    <property type="molecule type" value="Genomic_DNA"/>
</dbReference>
<feature type="region of interest" description="Disordered" evidence="2">
    <location>
        <begin position="229"/>
        <end position="248"/>
    </location>
</feature>
<feature type="domain" description="AB hydrolase-1" evidence="3">
    <location>
        <begin position="47"/>
        <end position="264"/>
    </location>
</feature>
<dbReference type="Gene3D" id="3.40.50.1820">
    <property type="entry name" value="alpha/beta hydrolase"/>
    <property type="match status" value="1"/>
</dbReference>
<keyword evidence="1" id="KW-0378">Hydrolase</keyword>
<dbReference type="eggNOG" id="ENOG502R77W">
    <property type="taxonomic scope" value="Eukaryota"/>
</dbReference>
<dbReference type="OrthoDB" id="19657at2759"/>
<dbReference type="Pfam" id="PF12697">
    <property type="entry name" value="Abhydrolase_6"/>
    <property type="match status" value="1"/>
</dbReference>
<dbReference type="GO" id="GO:0016787">
    <property type="term" value="F:hydrolase activity"/>
    <property type="evidence" value="ECO:0007669"/>
    <property type="project" value="UniProtKB-KW"/>
</dbReference>
<accession>C1N2X3</accession>
<dbReference type="GeneID" id="9687948"/>
<sequence>MRVPSTDGVVLAVHDHGVVTRAADGASSSSSKSPKETTTKTSDLVTLLLAHANGFHGRVFDPVVDAMTRARNLPFDVRVVAFDFRGHGRSSAPTTTPSAEDSYRWEKFAEDARAVVANLNLRGACVGVGHSLGAHALLRAEAADPGTFSSVHAYEPVFVVSADRVPGPPAPPANLAAAASRRRETFESREDALRAYASKPPLSALRRDALEAYVDHGFVDAEAEAADAKEKKLTKGGRRDGGGDAAAAVDRARGPVTLACPRDVEALVFERGGEERDAIAIVSGGRSAWDGGDKGGDRTGGGSDSASFGRRATVRYFGARCPVTISRGAATDPRDRSKGMYASAIAPVVAGDLGDNARVETHDALGHFGAFYTLVPIRPRSRGERRFLRTFPGASLRLPLAFNPRPRRLSTPTDAFQLHPDIRSYGTTLRPAGGPGDVRGERVEARGVGGGRRGGGGDGGGRRGRTDRRQGAEPDVRGCACRV</sequence>
<dbReference type="STRING" id="564608.C1N2X3"/>
<dbReference type="InterPro" id="IPR050266">
    <property type="entry name" value="AB_hydrolase_sf"/>
</dbReference>
<evidence type="ECO:0000259" key="3">
    <source>
        <dbReference type="Pfam" id="PF12697"/>
    </source>
</evidence>
<feature type="compositionally biased region" description="Basic and acidic residues" evidence="2">
    <location>
        <begin position="229"/>
        <end position="242"/>
    </location>
</feature>
<dbReference type="AlphaFoldDB" id="C1N2X3"/>
<gene>
    <name evidence="4" type="ORF">MICPUCDRAFT_51953</name>
</gene>
<dbReference type="InterPro" id="IPR029058">
    <property type="entry name" value="AB_hydrolase_fold"/>
</dbReference>
<dbReference type="GO" id="GO:0016020">
    <property type="term" value="C:membrane"/>
    <property type="evidence" value="ECO:0007669"/>
    <property type="project" value="TreeGrafter"/>
</dbReference>
<dbReference type="PANTHER" id="PTHR43798">
    <property type="entry name" value="MONOACYLGLYCEROL LIPASE"/>
    <property type="match status" value="1"/>
</dbReference>
<reference evidence="4 5" key="1">
    <citation type="journal article" date="2009" name="Science">
        <title>Green evolution and dynamic adaptations revealed by genomes of the marine picoeukaryotes Micromonas.</title>
        <authorList>
            <person name="Worden A.Z."/>
            <person name="Lee J.H."/>
            <person name="Mock T."/>
            <person name="Rouze P."/>
            <person name="Simmons M.P."/>
            <person name="Aerts A.L."/>
            <person name="Allen A.E."/>
            <person name="Cuvelier M.L."/>
            <person name="Derelle E."/>
            <person name="Everett M.V."/>
            <person name="Foulon E."/>
            <person name="Grimwood J."/>
            <person name="Gundlach H."/>
            <person name="Henrissat B."/>
            <person name="Napoli C."/>
            <person name="McDonald S.M."/>
            <person name="Parker M.S."/>
            <person name="Rombauts S."/>
            <person name="Salamov A."/>
            <person name="Von Dassow P."/>
            <person name="Badger J.H."/>
            <person name="Coutinho P.M."/>
            <person name="Demir E."/>
            <person name="Dubchak I."/>
            <person name="Gentemann C."/>
            <person name="Eikrem W."/>
            <person name="Gready J.E."/>
            <person name="John U."/>
            <person name="Lanier W."/>
            <person name="Lindquist E.A."/>
            <person name="Lucas S."/>
            <person name="Mayer K.F."/>
            <person name="Moreau H."/>
            <person name="Not F."/>
            <person name="Otillar R."/>
            <person name="Panaud O."/>
            <person name="Pangilinan J."/>
            <person name="Paulsen I."/>
            <person name="Piegu B."/>
            <person name="Poliakov A."/>
            <person name="Robbens S."/>
            <person name="Schmutz J."/>
            <person name="Toulza E."/>
            <person name="Wyss T."/>
            <person name="Zelensky A."/>
            <person name="Zhou K."/>
            <person name="Armbrust E.V."/>
            <person name="Bhattacharya D."/>
            <person name="Goodenough U.W."/>
            <person name="Van de Peer Y."/>
            <person name="Grigoriev I.V."/>
        </authorList>
    </citation>
    <scope>NUCLEOTIDE SEQUENCE [LARGE SCALE GENOMIC DNA]</scope>
    <source>
        <strain evidence="4 5">CCMP1545</strain>
    </source>
</reference>
<protein>
    <submittedName>
        <fullName evidence="4">Predicted protein</fullName>
    </submittedName>
</protein>
<dbReference type="SUPFAM" id="SSF53474">
    <property type="entry name" value="alpha/beta-Hydrolases"/>
    <property type="match status" value="1"/>
</dbReference>
<name>C1N2X3_MICPC</name>
<evidence type="ECO:0000256" key="2">
    <source>
        <dbReference type="SAM" id="MobiDB-lite"/>
    </source>
</evidence>
<dbReference type="PANTHER" id="PTHR43798:SF31">
    <property type="entry name" value="AB HYDROLASE SUPERFAMILY PROTEIN YCLE"/>
    <property type="match status" value="1"/>
</dbReference>